<feature type="signal peptide" evidence="2">
    <location>
        <begin position="1"/>
        <end position="28"/>
    </location>
</feature>
<gene>
    <name evidence="3" type="ORF">ACFOFO_15675</name>
</gene>
<evidence type="ECO:0000313" key="3">
    <source>
        <dbReference type="EMBL" id="MFC3109382.1"/>
    </source>
</evidence>
<evidence type="ECO:0000256" key="2">
    <source>
        <dbReference type="SAM" id="SignalP"/>
    </source>
</evidence>
<evidence type="ECO:0008006" key="5">
    <source>
        <dbReference type="Google" id="ProtNLM"/>
    </source>
</evidence>
<feature type="chain" id="PRO_5046516223" description="Secreted protein" evidence="2">
    <location>
        <begin position="29"/>
        <end position="138"/>
    </location>
</feature>
<protein>
    <recommendedName>
        <fullName evidence="5">Secreted protein</fullName>
    </recommendedName>
</protein>
<feature type="region of interest" description="Disordered" evidence="1">
    <location>
        <begin position="38"/>
        <end position="58"/>
    </location>
</feature>
<sequence>MNIKFSSKGILYALGFITLSAMSVTAFAQSREYQRGYDQGYRDGSEAQSSQDQQRGPVGRIIIEKANYGIREASCDARDTVQRAVGRRRNLSIAANNELCGDPAPNRPKQLYVEYRCGDGPALRARTREGGTVTLTCR</sequence>
<name>A0ABV7F6I0_9BURK</name>
<reference evidence="4" key="1">
    <citation type="journal article" date="2019" name="Int. J. Syst. Evol. Microbiol.">
        <title>The Global Catalogue of Microorganisms (GCM) 10K type strain sequencing project: providing services to taxonomists for standard genome sequencing and annotation.</title>
        <authorList>
            <consortium name="The Broad Institute Genomics Platform"/>
            <consortium name="The Broad Institute Genome Sequencing Center for Infectious Disease"/>
            <person name="Wu L."/>
            <person name="Ma J."/>
        </authorList>
    </citation>
    <scope>NUCLEOTIDE SEQUENCE [LARGE SCALE GENOMIC DNA]</scope>
    <source>
        <strain evidence="4">KCTC 42986</strain>
    </source>
</reference>
<dbReference type="EMBL" id="JBHRTP010000051">
    <property type="protein sequence ID" value="MFC3109382.1"/>
    <property type="molecule type" value="Genomic_DNA"/>
</dbReference>
<evidence type="ECO:0000256" key="1">
    <source>
        <dbReference type="SAM" id="MobiDB-lite"/>
    </source>
</evidence>
<dbReference type="Proteomes" id="UP001595530">
    <property type="component" value="Unassembled WGS sequence"/>
</dbReference>
<keyword evidence="4" id="KW-1185">Reference proteome</keyword>
<organism evidence="3 4">
    <name type="scientific">Undibacterium arcticum</name>
    <dbReference type="NCBI Taxonomy" id="1762892"/>
    <lineage>
        <taxon>Bacteria</taxon>
        <taxon>Pseudomonadati</taxon>
        <taxon>Pseudomonadota</taxon>
        <taxon>Betaproteobacteria</taxon>
        <taxon>Burkholderiales</taxon>
        <taxon>Oxalobacteraceae</taxon>
        <taxon>Undibacterium</taxon>
    </lineage>
</organism>
<comment type="caution">
    <text evidence="3">The sequence shown here is derived from an EMBL/GenBank/DDBJ whole genome shotgun (WGS) entry which is preliminary data.</text>
</comment>
<evidence type="ECO:0000313" key="4">
    <source>
        <dbReference type="Proteomes" id="UP001595530"/>
    </source>
</evidence>
<proteinExistence type="predicted"/>
<keyword evidence="2" id="KW-0732">Signal</keyword>
<accession>A0ABV7F6I0</accession>
<dbReference type="RefSeq" id="WP_390323946.1">
    <property type="nucleotide sequence ID" value="NZ_JBHRTP010000051.1"/>
</dbReference>